<evidence type="ECO:0000256" key="2">
    <source>
        <dbReference type="SAM" id="SignalP"/>
    </source>
</evidence>
<dbReference type="PANTHER" id="PTHR42928:SF3">
    <property type="entry name" value="UPF0065 PROTEIN YFLP"/>
    <property type="match status" value="1"/>
</dbReference>
<dbReference type="CDD" id="cd07012">
    <property type="entry name" value="PBP2_Bug_TTT"/>
    <property type="match status" value="1"/>
</dbReference>
<dbReference type="Gene3D" id="3.40.190.10">
    <property type="entry name" value="Periplasmic binding protein-like II"/>
    <property type="match status" value="1"/>
</dbReference>
<keyword evidence="4" id="KW-1185">Reference proteome</keyword>
<dbReference type="AlphaFoldDB" id="A0A1Y5SNG9"/>
<protein>
    <submittedName>
        <fullName evidence="3">Tripartite tricarboxylate transporter family receptor</fullName>
    </submittedName>
</protein>
<dbReference type="PANTHER" id="PTHR42928">
    <property type="entry name" value="TRICARBOXYLATE-BINDING PROTEIN"/>
    <property type="match status" value="1"/>
</dbReference>
<keyword evidence="3" id="KW-0675">Receptor</keyword>
<comment type="similarity">
    <text evidence="1">Belongs to the UPF0065 (bug) family.</text>
</comment>
<dbReference type="SUPFAM" id="SSF53850">
    <property type="entry name" value="Periplasmic binding protein-like II"/>
    <property type="match status" value="1"/>
</dbReference>
<dbReference type="InterPro" id="IPR042100">
    <property type="entry name" value="Bug_dom1"/>
</dbReference>
<dbReference type="PIRSF" id="PIRSF017082">
    <property type="entry name" value="YflP"/>
    <property type="match status" value="1"/>
</dbReference>
<evidence type="ECO:0000313" key="3">
    <source>
        <dbReference type="EMBL" id="SLN43071.1"/>
    </source>
</evidence>
<dbReference type="InterPro" id="IPR005064">
    <property type="entry name" value="BUG"/>
</dbReference>
<evidence type="ECO:0000256" key="1">
    <source>
        <dbReference type="ARBA" id="ARBA00006987"/>
    </source>
</evidence>
<dbReference type="Gene3D" id="3.40.190.150">
    <property type="entry name" value="Bordetella uptake gene, domain 1"/>
    <property type="match status" value="1"/>
</dbReference>
<name>A0A1Y5SNG9_9RHOB</name>
<sequence length="327" mass="34002">MIKFKMTRRAMAAAAAATMAFGVPATAADQVVDSIHFLIPGGAGGGWDGTARGTGEALTKSGLVGNASYENMSGGGGGKAIGYLIENADSQHGTLMVNSTPIVIRSLTGVFPHNFRDLTLVAGTIGDYAAIVVGKDSPINSMADLLAAYDADPNATAIGGGSVPGGMDHLVAAMVMEAAGKDALGVKYIPYDAGGKAMAALLSGEIAALSTGFSEAVDLANAGEVKIIGVTAPERVDAYADAPTMKEQGIDTTFVNWRGFFAAPGLPEDKLAMYQEALAKMYETPEWEEVRARNGWVNIHNSGDDFKAFLEEQEKVIGDLMKKLGFL</sequence>
<organism evidence="3 4">
    <name type="scientific">Pseudoruegeria aquimaris</name>
    <dbReference type="NCBI Taxonomy" id="393663"/>
    <lineage>
        <taxon>Bacteria</taxon>
        <taxon>Pseudomonadati</taxon>
        <taxon>Pseudomonadota</taxon>
        <taxon>Alphaproteobacteria</taxon>
        <taxon>Rhodobacterales</taxon>
        <taxon>Roseobacteraceae</taxon>
        <taxon>Pseudoruegeria</taxon>
    </lineage>
</organism>
<reference evidence="3 4" key="1">
    <citation type="submission" date="2017-03" db="EMBL/GenBank/DDBJ databases">
        <authorList>
            <person name="Afonso C.L."/>
            <person name="Miller P.J."/>
            <person name="Scott M.A."/>
            <person name="Spackman E."/>
            <person name="Goraichik I."/>
            <person name="Dimitrov K.M."/>
            <person name="Suarez D.L."/>
            <person name="Swayne D.E."/>
        </authorList>
    </citation>
    <scope>NUCLEOTIDE SEQUENCE [LARGE SCALE GENOMIC DNA]</scope>
    <source>
        <strain evidence="3 4">CECT 7680</strain>
    </source>
</reference>
<feature type="chain" id="PRO_5012780097" evidence="2">
    <location>
        <begin position="28"/>
        <end position="327"/>
    </location>
</feature>
<feature type="signal peptide" evidence="2">
    <location>
        <begin position="1"/>
        <end position="27"/>
    </location>
</feature>
<evidence type="ECO:0000313" key="4">
    <source>
        <dbReference type="Proteomes" id="UP000193409"/>
    </source>
</evidence>
<gene>
    <name evidence="3" type="ORF">PSA7680_02150</name>
</gene>
<dbReference type="RefSeq" id="WP_085868704.1">
    <property type="nucleotide sequence ID" value="NZ_FWFQ01000014.1"/>
</dbReference>
<proteinExistence type="inferred from homology"/>
<dbReference type="EMBL" id="FWFQ01000014">
    <property type="protein sequence ID" value="SLN43071.1"/>
    <property type="molecule type" value="Genomic_DNA"/>
</dbReference>
<keyword evidence="2" id="KW-0732">Signal</keyword>
<dbReference type="Proteomes" id="UP000193409">
    <property type="component" value="Unassembled WGS sequence"/>
</dbReference>
<accession>A0A1Y5SNG9</accession>
<dbReference type="OrthoDB" id="9780943at2"/>
<dbReference type="Pfam" id="PF03401">
    <property type="entry name" value="TctC"/>
    <property type="match status" value="1"/>
</dbReference>